<dbReference type="InterPro" id="IPR039262">
    <property type="entry name" value="DTWD2/TAPT"/>
</dbReference>
<dbReference type="Proteomes" id="UP000678393">
    <property type="component" value="Unassembled WGS sequence"/>
</dbReference>
<evidence type="ECO:0000256" key="3">
    <source>
        <dbReference type="ARBA" id="ARBA00022691"/>
    </source>
</evidence>
<evidence type="ECO:0000259" key="7">
    <source>
        <dbReference type="SMART" id="SM01144"/>
    </source>
</evidence>
<dbReference type="PANTHER" id="PTHR21392:SF0">
    <property type="entry name" value="TRNA-URIDINE AMINOCARBOXYPROPYLTRANSFERASE 2"/>
    <property type="match status" value="1"/>
</dbReference>
<evidence type="ECO:0000256" key="6">
    <source>
        <dbReference type="ARBA" id="ARBA00048718"/>
    </source>
</evidence>
<protein>
    <recommendedName>
        <fullName evidence="1">tRNA-uridine aminocarboxypropyltransferase</fullName>
        <ecNumber evidence="1">2.5.1.25</ecNumber>
    </recommendedName>
</protein>
<dbReference type="GO" id="GO:0016432">
    <property type="term" value="F:tRNA-uridine aminocarboxypropyltransferase activity"/>
    <property type="evidence" value="ECO:0007669"/>
    <property type="project" value="UniProtKB-EC"/>
</dbReference>
<evidence type="ECO:0000256" key="5">
    <source>
        <dbReference type="ARBA" id="ARBA00034489"/>
    </source>
</evidence>
<keyword evidence="9" id="KW-1185">Reference proteome</keyword>
<accession>A0A8S3YHA3</accession>
<dbReference type="Pfam" id="PF03942">
    <property type="entry name" value="DTW"/>
    <property type="match status" value="1"/>
</dbReference>
<reference evidence="8" key="1">
    <citation type="submission" date="2021-04" db="EMBL/GenBank/DDBJ databases">
        <authorList>
            <consortium name="Molecular Ecology Group"/>
        </authorList>
    </citation>
    <scope>NUCLEOTIDE SEQUENCE</scope>
</reference>
<comment type="similarity">
    <text evidence="5">Belongs to the TDD superfamily. DTWD2 family.</text>
</comment>
<name>A0A8S3YHA3_9EUPU</name>
<evidence type="ECO:0000256" key="4">
    <source>
        <dbReference type="ARBA" id="ARBA00022694"/>
    </source>
</evidence>
<gene>
    <name evidence="8" type="ORF">CUNI_LOCUS230</name>
</gene>
<evidence type="ECO:0000313" key="9">
    <source>
        <dbReference type="Proteomes" id="UP000678393"/>
    </source>
</evidence>
<dbReference type="GO" id="GO:0008033">
    <property type="term" value="P:tRNA processing"/>
    <property type="evidence" value="ECO:0007669"/>
    <property type="project" value="UniProtKB-KW"/>
</dbReference>
<keyword evidence="4" id="KW-0819">tRNA processing</keyword>
<sequence>MSQCTEEGPLASLYIIDQALYIIIDDFYTNCFFFGFNFTKRPVSVCWCPFLPHEPVQVRTTVYILQHPFEESRCLRTVPILQNSLAPGKCFVYKGKRFSAVRYPEFISALESPDTILLYPGADAVDISELPTDKSYNIVLLDGTWAQAKGIYSQNPFLKSLKKVQINSSQRSKYVIRTQPRDSSLSTLETAAVAIATLEYRPEILEVLVHPLVALCDFQIRHGATEHQSREFRVENGLWTKPLPRSVQKRLLEKFAEQQPKSHM</sequence>
<dbReference type="AlphaFoldDB" id="A0A8S3YHA3"/>
<feature type="domain" description="DTW" evidence="7">
    <location>
        <begin position="36"/>
        <end position="224"/>
    </location>
</feature>
<dbReference type="EMBL" id="CAJHNH020000022">
    <property type="protein sequence ID" value="CAG5114672.1"/>
    <property type="molecule type" value="Genomic_DNA"/>
</dbReference>
<proteinExistence type="inferred from homology"/>
<dbReference type="InterPro" id="IPR005636">
    <property type="entry name" value="DTW"/>
</dbReference>
<evidence type="ECO:0000313" key="8">
    <source>
        <dbReference type="EMBL" id="CAG5114672.1"/>
    </source>
</evidence>
<keyword evidence="3" id="KW-0949">S-adenosyl-L-methionine</keyword>
<dbReference type="EC" id="2.5.1.25" evidence="1"/>
<organism evidence="8 9">
    <name type="scientific">Candidula unifasciata</name>
    <dbReference type="NCBI Taxonomy" id="100452"/>
    <lineage>
        <taxon>Eukaryota</taxon>
        <taxon>Metazoa</taxon>
        <taxon>Spiralia</taxon>
        <taxon>Lophotrochozoa</taxon>
        <taxon>Mollusca</taxon>
        <taxon>Gastropoda</taxon>
        <taxon>Heterobranchia</taxon>
        <taxon>Euthyneura</taxon>
        <taxon>Panpulmonata</taxon>
        <taxon>Eupulmonata</taxon>
        <taxon>Stylommatophora</taxon>
        <taxon>Helicina</taxon>
        <taxon>Helicoidea</taxon>
        <taxon>Geomitridae</taxon>
        <taxon>Candidula</taxon>
    </lineage>
</organism>
<evidence type="ECO:0000256" key="1">
    <source>
        <dbReference type="ARBA" id="ARBA00012386"/>
    </source>
</evidence>
<dbReference type="OrthoDB" id="408541at2759"/>
<dbReference type="PANTHER" id="PTHR21392">
    <property type="entry name" value="TRNA-URIDINE AMINOCARBOXYPROPYLTRANSFERASE 2"/>
    <property type="match status" value="1"/>
</dbReference>
<keyword evidence="2" id="KW-0808">Transferase</keyword>
<dbReference type="SMART" id="SM01144">
    <property type="entry name" value="DTW"/>
    <property type="match status" value="1"/>
</dbReference>
<comment type="catalytic activity">
    <reaction evidence="6">
        <text>a uridine in tRNA + S-adenosyl-L-methionine = a 3-[(3S)-3-amino-3-carboxypropyl]uridine in tRNA + S-methyl-5'-thioadenosine + H(+)</text>
        <dbReference type="Rhea" id="RHEA:62432"/>
        <dbReference type="Rhea" id="RHEA-COMP:13339"/>
        <dbReference type="Rhea" id="RHEA-COMP:16092"/>
        <dbReference type="ChEBI" id="CHEBI:15378"/>
        <dbReference type="ChEBI" id="CHEBI:17509"/>
        <dbReference type="ChEBI" id="CHEBI:59789"/>
        <dbReference type="ChEBI" id="CHEBI:65315"/>
        <dbReference type="ChEBI" id="CHEBI:82930"/>
        <dbReference type="EC" id="2.5.1.25"/>
    </reaction>
</comment>
<comment type="caution">
    <text evidence="8">The sequence shown here is derived from an EMBL/GenBank/DDBJ whole genome shotgun (WGS) entry which is preliminary data.</text>
</comment>
<evidence type="ECO:0000256" key="2">
    <source>
        <dbReference type="ARBA" id="ARBA00022679"/>
    </source>
</evidence>